<evidence type="ECO:0000313" key="13">
    <source>
        <dbReference type="EMBL" id="QCW01837.1"/>
    </source>
</evidence>
<dbReference type="SUPFAM" id="SSF55785">
    <property type="entry name" value="PYP-like sensor domain (PAS domain)"/>
    <property type="match status" value="6"/>
</dbReference>
<feature type="region of interest" description="Disordered" evidence="9">
    <location>
        <begin position="492"/>
        <end position="516"/>
    </location>
</feature>
<dbReference type="PROSITE" id="PS50113">
    <property type="entry name" value="PAC"/>
    <property type="match status" value="6"/>
</dbReference>
<dbReference type="Gene3D" id="3.30.450.20">
    <property type="entry name" value="PAS domain"/>
    <property type="match status" value="6"/>
</dbReference>
<dbReference type="NCBIfam" id="TIGR00229">
    <property type="entry name" value="sensory_box"/>
    <property type="match status" value="4"/>
</dbReference>
<protein>
    <recommendedName>
        <fullName evidence="2">histidine kinase</fullName>
        <ecNumber evidence="2">2.7.13.3</ecNumber>
    </recommendedName>
</protein>
<feature type="domain" description="PAC" evidence="12">
    <location>
        <begin position="473"/>
        <end position="539"/>
    </location>
</feature>
<dbReference type="GO" id="GO:0006355">
    <property type="term" value="P:regulation of DNA-templated transcription"/>
    <property type="evidence" value="ECO:0007669"/>
    <property type="project" value="InterPro"/>
</dbReference>
<dbReference type="SUPFAM" id="SSF55781">
    <property type="entry name" value="GAF domain-like"/>
    <property type="match status" value="2"/>
</dbReference>
<keyword evidence="10" id="KW-0472">Membrane</keyword>
<keyword evidence="3" id="KW-0597">Phosphoprotein</keyword>
<evidence type="ECO:0000256" key="9">
    <source>
        <dbReference type="SAM" id="MobiDB-lite"/>
    </source>
</evidence>
<dbReference type="InterPro" id="IPR029016">
    <property type="entry name" value="GAF-like_dom_sf"/>
</dbReference>
<feature type="domain" description="PAS" evidence="11">
    <location>
        <begin position="142"/>
        <end position="212"/>
    </location>
</feature>
<dbReference type="Proteomes" id="UP000307562">
    <property type="component" value="Chromosome"/>
</dbReference>
<evidence type="ECO:0000256" key="8">
    <source>
        <dbReference type="SAM" id="Coils"/>
    </source>
</evidence>
<evidence type="ECO:0000256" key="2">
    <source>
        <dbReference type="ARBA" id="ARBA00012438"/>
    </source>
</evidence>
<dbReference type="Pfam" id="PF08447">
    <property type="entry name" value="PAS_3"/>
    <property type="match status" value="2"/>
</dbReference>
<keyword evidence="4" id="KW-0808">Transferase</keyword>
<dbReference type="Pfam" id="PF15915">
    <property type="entry name" value="BAT"/>
    <property type="match status" value="1"/>
</dbReference>
<dbReference type="Pfam" id="PF00989">
    <property type="entry name" value="PAS"/>
    <property type="match status" value="2"/>
</dbReference>
<organism evidence="13 14">
    <name type="scientific">Natrinema pallidum</name>
    <dbReference type="NCBI Taxonomy" id="69527"/>
    <lineage>
        <taxon>Archaea</taxon>
        <taxon>Methanobacteriati</taxon>
        <taxon>Methanobacteriota</taxon>
        <taxon>Stenosarchaea group</taxon>
        <taxon>Halobacteria</taxon>
        <taxon>Halobacteriales</taxon>
        <taxon>Natrialbaceae</taxon>
        <taxon>Natrinema</taxon>
    </lineage>
</organism>
<dbReference type="GO" id="GO:0004673">
    <property type="term" value="F:protein histidine kinase activity"/>
    <property type="evidence" value="ECO:0007669"/>
    <property type="project" value="UniProtKB-EC"/>
</dbReference>
<dbReference type="EC" id="2.7.13.3" evidence="2"/>
<feature type="transmembrane region" description="Helical" evidence="10">
    <location>
        <begin position="19"/>
        <end position="39"/>
    </location>
</feature>
<evidence type="ECO:0000259" key="12">
    <source>
        <dbReference type="PROSITE" id="PS50113"/>
    </source>
</evidence>
<sequence length="1487" mass="164209">MVVAAVHTGTLDGATRKPVALLLGAVVVLGAVSIGVVIFDSTTLGLGLGPEPGLVVFGLAARSGPDRSTDIERLTDDLRRFVSRLDGDAAASAGNDTDAEDATIDEPIEFTIDRDDEIGRLSEAVDDLATVARTRDRRLEQVRAFTDDMLDAVTDIVYLLDEDGQVQRWNEALGAASGYSDAEIGEMHALDFFDEADHELVTTAIEDVLETGGTRVEVALRTKSGESIPYEFVASPLDDPAGNAVIAGIGRDISDRRAKEQRLERHEAFMNDIIDALDDVFYILDEDGNLRRWNETLVEVSGYSDAEIRERHALDFFDEANQAVIRDSIEDAFETGDTHVEAALQTKSGESIPYEFVASVLEDPDGNAVEVGIGRDITDRKATERRLRERETSLERTMHMLEQSQRLANVGAWELDVTAESLEPRWTDEVNRIHGLPPDAEIGLDRALEFYHPADRPLIEGAIERAIEDGEPYDLEVRLVTDDGEQRWVRTIGEPIRDGEETPHPDDRRSGSDDGEIVKLRGSFQDITERKERERELERSETIIQALDELVYTIDETGHFTFLNDALTSITGYDPEDLIGEHVSTVMDEDDLETARDRVRDLLRAGDPSRTFEMELETVDGDVIDTENHMALLPMADGEFAGTAGVIRDITERKERERDLERFETIVQALDELVYTLDATGRFTFLNDAAKPILGYDPEELIGEHAAAIIPSDDIERARDMIRELLRFDEPSRTVEIILETADDERIDAENHIALLPSSEDGFAGTAGVVRDITDRKERERELERTTELLKQAERLAGIGGWELDISGDSREVTFTDGLRRLYELPSDVTLDSDLASSFPHPEDRPAVLEIVDAALEDGESYEIEHRMQTVAGNERWVQSIGEPVRADGRRSGGQSDDIVGVRGTIQDITAHKERELALESLHSAARDLLGTETDTEIAELVVDTAAEILDAAGVAVYRLDSDVNRFEPVVYTDGFETLSDGPPSVAVGDDDSVLWNAYVTGTGTVVDDPMSFDQSRVFGSAVESGAVVPIGDHGVFAVASGETPIDADARRLIETLVATTEAAFDRLESEASLREREAELEERNRRLNRQIESTELIRRIDQLLIGADSRAEIERTVPDRLLEAGNVAFAWIGTLDASGTRLEPRAWAGQRQTYLDDVSLEYDASMEPAVRTARTETTSVVSNAVEGLQGEGWRRHALDCGFQSVISVPLSYAEYTYGVLTVYADEPDAFGDLERTVLTELGAGIANAITAVKTREALHAERLLELTLRIGGADDLLSRIATATGARVEYEGLGSHSTDETLLFFETSGVPADDVRSVLDDLVSVTDYRLLTEADDECRFEATVAGDVVASRLVRHGASPRSMHATDDGIEVTVDVPTGTDVREFVETLRDQYATVELQARHHVERSMGTGSELVTSLFDALTDRQLEVLRTAYFAGFFDWPRESTGEEIAAMLDVTQPTVNRHLRIGQQRVLARLFEDELLTTGE</sequence>
<dbReference type="InterPro" id="IPR031803">
    <property type="entry name" value="BAT_GAF/HTH-assoc"/>
</dbReference>
<evidence type="ECO:0000313" key="14">
    <source>
        <dbReference type="Proteomes" id="UP000307562"/>
    </source>
</evidence>
<dbReference type="Pfam" id="PF04967">
    <property type="entry name" value="HTH_10"/>
    <property type="match status" value="1"/>
</dbReference>
<dbReference type="Pfam" id="PF13185">
    <property type="entry name" value="GAF_2"/>
    <property type="match status" value="2"/>
</dbReference>
<dbReference type="InterPro" id="IPR013767">
    <property type="entry name" value="PAS_fold"/>
</dbReference>
<evidence type="ECO:0000256" key="10">
    <source>
        <dbReference type="SAM" id="Phobius"/>
    </source>
</evidence>
<evidence type="ECO:0000256" key="6">
    <source>
        <dbReference type="ARBA" id="ARBA00023015"/>
    </source>
</evidence>
<keyword evidence="10" id="KW-1133">Transmembrane helix</keyword>
<keyword evidence="14" id="KW-1185">Reference proteome</keyword>
<accession>A0A4P9TBI2</accession>
<dbReference type="InterPro" id="IPR013656">
    <property type="entry name" value="PAS_4"/>
</dbReference>
<dbReference type="PROSITE" id="PS50112">
    <property type="entry name" value="PAS"/>
    <property type="match status" value="5"/>
</dbReference>
<comment type="catalytic activity">
    <reaction evidence="1">
        <text>ATP + protein L-histidine = ADP + protein N-phospho-L-histidine.</text>
        <dbReference type="EC" id="2.7.13.3"/>
    </reaction>
</comment>
<keyword evidence="5" id="KW-0418">Kinase</keyword>
<dbReference type="PANTHER" id="PTHR43304">
    <property type="entry name" value="PHYTOCHROME-LIKE PROTEIN CPH1"/>
    <property type="match status" value="1"/>
</dbReference>
<feature type="domain" description="PAC" evidence="12">
    <location>
        <begin position="610"/>
        <end position="662"/>
    </location>
</feature>
<gene>
    <name evidence="13" type="ORF">FGF80_00655</name>
</gene>
<feature type="domain" description="PAC" evidence="12">
    <location>
        <begin position="862"/>
        <end position="921"/>
    </location>
</feature>
<feature type="domain" description="PAS" evidence="11">
    <location>
        <begin position="426"/>
        <end position="470"/>
    </location>
</feature>
<feature type="domain" description="PAC" evidence="12">
    <location>
        <begin position="214"/>
        <end position="265"/>
    </location>
</feature>
<evidence type="ECO:0000256" key="7">
    <source>
        <dbReference type="ARBA" id="ARBA00023163"/>
    </source>
</evidence>
<dbReference type="Pfam" id="PF08448">
    <property type="entry name" value="PAS_4"/>
    <property type="match status" value="2"/>
</dbReference>
<evidence type="ECO:0000256" key="3">
    <source>
        <dbReference type="ARBA" id="ARBA00022553"/>
    </source>
</evidence>
<dbReference type="SMART" id="SM00086">
    <property type="entry name" value="PAC"/>
    <property type="match status" value="6"/>
</dbReference>
<dbReference type="RefSeq" id="WP_006185129.1">
    <property type="nucleotide sequence ID" value="NZ_CP040637.1"/>
</dbReference>
<dbReference type="InterPro" id="IPR001610">
    <property type="entry name" value="PAC"/>
</dbReference>
<feature type="domain" description="PAS" evidence="11">
    <location>
        <begin position="266"/>
        <end position="336"/>
    </location>
</feature>
<feature type="coiled-coil region" evidence="8">
    <location>
        <begin position="1065"/>
        <end position="1098"/>
    </location>
</feature>
<feature type="domain" description="PAS" evidence="11">
    <location>
        <begin position="659"/>
        <end position="729"/>
    </location>
</feature>
<evidence type="ECO:0000256" key="5">
    <source>
        <dbReference type="ARBA" id="ARBA00022777"/>
    </source>
</evidence>
<dbReference type="InterPro" id="IPR000700">
    <property type="entry name" value="PAS-assoc_C"/>
</dbReference>
<dbReference type="InterPro" id="IPR035965">
    <property type="entry name" value="PAS-like_dom_sf"/>
</dbReference>
<evidence type="ECO:0000256" key="4">
    <source>
        <dbReference type="ARBA" id="ARBA00022679"/>
    </source>
</evidence>
<dbReference type="InterPro" id="IPR052162">
    <property type="entry name" value="Sensor_kinase/Photoreceptor"/>
</dbReference>
<keyword evidence="6" id="KW-0805">Transcription regulation</keyword>
<keyword evidence="7" id="KW-0804">Transcription</keyword>
<dbReference type="PANTHER" id="PTHR43304:SF1">
    <property type="entry name" value="PAC DOMAIN-CONTAINING PROTEIN"/>
    <property type="match status" value="1"/>
</dbReference>
<reference evidence="14" key="1">
    <citation type="submission" date="2019-05" db="EMBL/GenBank/DDBJ databases">
        <title>Complete Genome Sequence and Methylation Pattern of the Halophilic Archaeon Natrinema pallidum BOL6-1.</title>
        <authorList>
            <person name="DasSarma P."/>
            <person name="DasSarma B.P."/>
            <person name="DasSarma S.L."/>
            <person name="Martinez F.L."/>
            <person name="Guzman D."/>
            <person name="Roberts R.J."/>
            <person name="DasSarma S."/>
        </authorList>
    </citation>
    <scope>NUCLEOTIDE SEQUENCE [LARGE SCALE GENOMIC DNA]</scope>
    <source>
        <strain evidence="14">BOL6-1</strain>
    </source>
</reference>
<feature type="domain" description="PAC" evidence="12">
    <location>
        <begin position="733"/>
        <end position="785"/>
    </location>
</feature>
<proteinExistence type="predicted"/>
<feature type="domain" description="PAC" evidence="12">
    <location>
        <begin position="338"/>
        <end position="389"/>
    </location>
</feature>
<dbReference type="InterPro" id="IPR007050">
    <property type="entry name" value="HTH_bacterioopsin"/>
</dbReference>
<keyword evidence="10" id="KW-0812">Transmembrane</keyword>
<dbReference type="SMART" id="SM00091">
    <property type="entry name" value="PAS"/>
    <property type="match status" value="6"/>
</dbReference>
<dbReference type="InterPro" id="IPR003018">
    <property type="entry name" value="GAF"/>
</dbReference>
<dbReference type="GeneID" id="96154427"/>
<feature type="compositionally biased region" description="Basic and acidic residues" evidence="9">
    <location>
        <begin position="495"/>
        <end position="516"/>
    </location>
</feature>
<dbReference type="Gene3D" id="3.30.450.40">
    <property type="match status" value="2"/>
</dbReference>
<dbReference type="InterPro" id="IPR000014">
    <property type="entry name" value="PAS"/>
</dbReference>
<name>A0A4P9TBI2_9EURY</name>
<evidence type="ECO:0000259" key="11">
    <source>
        <dbReference type="PROSITE" id="PS50112"/>
    </source>
</evidence>
<feature type="domain" description="PAS" evidence="11">
    <location>
        <begin position="536"/>
        <end position="606"/>
    </location>
</feature>
<dbReference type="KEGG" id="npl:FGF80_00655"/>
<evidence type="ECO:0000256" key="1">
    <source>
        <dbReference type="ARBA" id="ARBA00000085"/>
    </source>
</evidence>
<dbReference type="InterPro" id="IPR013655">
    <property type="entry name" value="PAS_fold_3"/>
</dbReference>
<dbReference type="CDD" id="cd00130">
    <property type="entry name" value="PAS"/>
    <property type="match status" value="6"/>
</dbReference>
<dbReference type="Gene3D" id="2.10.70.100">
    <property type="match status" value="1"/>
</dbReference>
<dbReference type="EMBL" id="CP040637">
    <property type="protein sequence ID" value="QCW01837.1"/>
    <property type="molecule type" value="Genomic_DNA"/>
</dbReference>
<keyword evidence="8" id="KW-0175">Coiled coil</keyword>